<dbReference type="InterPro" id="IPR033900">
    <property type="entry name" value="Gram_neg_porin_domain"/>
</dbReference>
<keyword evidence="3" id="KW-0813">Transport</keyword>
<dbReference type="GO" id="GO:0015288">
    <property type="term" value="F:porin activity"/>
    <property type="evidence" value="ECO:0007669"/>
    <property type="project" value="UniProtKB-KW"/>
</dbReference>
<protein>
    <submittedName>
        <fullName evidence="13">Putative porin</fullName>
    </submittedName>
</protein>
<reference evidence="13 14" key="1">
    <citation type="submission" date="2020-08" db="EMBL/GenBank/DDBJ databases">
        <title>Functional genomics of gut bacteria from endangered species of beetles.</title>
        <authorList>
            <person name="Carlos-Shanley C."/>
        </authorList>
    </citation>
    <scope>NUCLEOTIDE SEQUENCE [LARGE SCALE GENOMIC DNA]</scope>
    <source>
        <strain evidence="13 14">S00198</strain>
    </source>
</reference>
<sequence length="359" mass="37128">MKNTTGALCALSALLACAPAFAQTTATQLTLYGVVDLGLRHASGLTAANAPAPGSHHSLGSGIHTTSRWGVRGSEDLGGGARALFNLESGLNADTGAPANSTKVFDRASWVGLQNAWGSIALGRQTTLLADAIAPVDPLAMRFASFNPNIGVTALSQHGLGIEYGSAGANTGSYRLDNAVKLSGRWGGLTARAMLGVGEVASQSSALSSHGLGLAYADGGLTVSGAWQTFKDANLRPLDAATLGAAYQWGSVRLAANAGRSKAQTGAATHTEQRVLSAGATWAALPLLDLTATYYKIDRARTAAADDGYGRMVAFAEYKLSRRTRVYAELDHTRWRDGYQGAANKRTATGVSAGVMHSF</sequence>
<dbReference type="PANTHER" id="PTHR34501:SF9">
    <property type="entry name" value="MAJOR OUTER MEMBRANE PROTEIN P.IA"/>
    <property type="match status" value="1"/>
</dbReference>
<dbReference type="InterPro" id="IPR002299">
    <property type="entry name" value="Porin_Neis"/>
</dbReference>
<dbReference type="PANTHER" id="PTHR34501">
    <property type="entry name" value="PROTEIN YDDL-RELATED"/>
    <property type="match status" value="1"/>
</dbReference>
<dbReference type="RefSeq" id="WP_184855377.1">
    <property type="nucleotide sequence ID" value="NZ_JACHLK010000001.1"/>
</dbReference>
<evidence type="ECO:0000256" key="3">
    <source>
        <dbReference type="ARBA" id="ARBA00022448"/>
    </source>
</evidence>
<keyword evidence="4" id="KW-1134">Transmembrane beta strand</keyword>
<dbReference type="GO" id="GO:0006811">
    <property type="term" value="P:monoatomic ion transport"/>
    <property type="evidence" value="ECO:0007669"/>
    <property type="project" value="UniProtKB-KW"/>
</dbReference>
<evidence type="ECO:0000313" key="14">
    <source>
        <dbReference type="Proteomes" id="UP000575083"/>
    </source>
</evidence>
<feature type="chain" id="PRO_5031189807" evidence="11">
    <location>
        <begin position="23"/>
        <end position="359"/>
    </location>
</feature>
<dbReference type="Gene3D" id="2.40.160.10">
    <property type="entry name" value="Porin"/>
    <property type="match status" value="1"/>
</dbReference>
<dbReference type="PROSITE" id="PS51257">
    <property type="entry name" value="PROKAR_LIPOPROTEIN"/>
    <property type="match status" value="1"/>
</dbReference>
<comment type="subunit">
    <text evidence="2">Homotrimer.</text>
</comment>
<keyword evidence="9" id="KW-0472">Membrane</keyword>
<comment type="caution">
    <text evidence="13">The sequence shown here is derived from an EMBL/GenBank/DDBJ whole genome shotgun (WGS) entry which is preliminary data.</text>
</comment>
<evidence type="ECO:0000256" key="2">
    <source>
        <dbReference type="ARBA" id="ARBA00011233"/>
    </source>
</evidence>
<organism evidence="13 14">
    <name type="scientific">Acidovorax soli</name>
    <dbReference type="NCBI Taxonomy" id="592050"/>
    <lineage>
        <taxon>Bacteria</taxon>
        <taxon>Pseudomonadati</taxon>
        <taxon>Pseudomonadota</taxon>
        <taxon>Betaproteobacteria</taxon>
        <taxon>Burkholderiales</taxon>
        <taxon>Comamonadaceae</taxon>
        <taxon>Acidovorax</taxon>
    </lineage>
</organism>
<evidence type="ECO:0000259" key="12">
    <source>
        <dbReference type="Pfam" id="PF13609"/>
    </source>
</evidence>
<dbReference type="InterPro" id="IPR050298">
    <property type="entry name" value="Gram-neg_bact_OMP"/>
</dbReference>
<keyword evidence="14" id="KW-1185">Reference proteome</keyword>
<keyword evidence="5" id="KW-0812">Transmembrane</keyword>
<feature type="domain" description="Porin" evidence="12">
    <location>
        <begin position="10"/>
        <end position="334"/>
    </location>
</feature>
<keyword evidence="6 11" id="KW-0732">Signal</keyword>
<dbReference type="Pfam" id="PF13609">
    <property type="entry name" value="Porin_4"/>
    <property type="match status" value="1"/>
</dbReference>
<comment type="subcellular location">
    <subcellularLocation>
        <location evidence="1">Cell outer membrane</location>
        <topology evidence="1">Multi-pass membrane protein</topology>
    </subcellularLocation>
</comment>
<dbReference type="PRINTS" id="PR00184">
    <property type="entry name" value="NEISSPPORIN"/>
</dbReference>
<evidence type="ECO:0000256" key="10">
    <source>
        <dbReference type="ARBA" id="ARBA00023237"/>
    </source>
</evidence>
<gene>
    <name evidence="13" type="ORF">HNP48_000629</name>
</gene>
<evidence type="ECO:0000256" key="4">
    <source>
        <dbReference type="ARBA" id="ARBA00022452"/>
    </source>
</evidence>
<feature type="signal peptide" evidence="11">
    <location>
        <begin position="1"/>
        <end position="22"/>
    </location>
</feature>
<keyword evidence="8" id="KW-0626">Porin</keyword>
<proteinExistence type="predicted"/>
<dbReference type="Proteomes" id="UP000575083">
    <property type="component" value="Unassembled WGS sequence"/>
</dbReference>
<evidence type="ECO:0000256" key="7">
    <source>
        <dbReference type="ARBA" id="ARBA00023065"/>
    </source>
</evidence>
<evidence type="ECO:0000256" key="1">
    <source>
        <dbReference type="ARBA" id="ARBA00004571"/>
    </source>
</evidence>
<evidence type="ECO:0000256" key="9">
    <source>
        <dbReference type="ARBA" id="ARBA00023136"/>
    </source>
</evidence>
<keyword evidence="7" id="KW-0406">Ion transport</keyword>
<dbReference type="CDD" id="cd00342">
    <property type="entry name" value="gram_neg_porins"/>
    <property type="match status" value="1"/>
</dbReference>
<keyword evidence="10" id="KW-0998">Cell outer membrane</keyword>
<evidence type="ECO:0000256" key="5">
    <source>
        <dbReference type="ARBA" id="ARBA00022692"/>
    </source>
</evidence>
<dbReference type="InterPro" id="IPR023614">
    <property type="entry name" value="Porin_dom_sf"/>
</dbReference>
<dbReference type="AlphaFoldDB" id="A0A7X0P9U4"/>
<evidence type="ECO:0000256" key="6">
    <source>
        <dbReference type="ARBA" id="ARBA00022729"/>
    </source>
</evidence>
<dbReference type="SUPFAM" id="SSF56935">
    <property type="entry name" value="Porins"/>
    <property type="match status" value="1"/>
</dbReference>
<name>A0A7X0P9U4_9BURK</name>
<evidence type="ECO:0000256" key="8">
    <source>
        <dbReference type="ARBA" id="ARBA00023114"/>
    </source>
</evidence>
<dbReference type="EMBL" id="JACHLK010000001">
    <property type="protein sequence ID" value="MBB6557965.1"/>
    <property type="molecule type" value="Genomic_DNA"/>
</dbReference>
<evidence type="ECO:0000313" key="13">
    <source>
        <dbReference type="EMBL" id="MBB6557965.1"/>
    </source>
</evidence>
<dbReference type="GO" id="GO:0046930">
    <property type="term" value="C:pore complex"/>
    <property type="evidence" value="ECO:0007669"/>
    <property type="project" value="UniProtKB-KW"/>
</dbReference>
<dbReference type="GO" id="GO:0009279">
    <property type="term" value="C:cell outer membrane"/>
    <property type="evidence" value="ECO:0007669"/>
    <property type="project" value="UniProtKB-SubCell"/>
</dbReference>
<evidence type="ECO:0000256" key="11">
    <source>
        <dbReference type="SAM" id="SignalP"/>
    </source>
</evidence>
<accession>A0A7X0P9U4</accession>